<keyword evidence="2" id="KW-1185">Reference proteome</keyword>
<reference evidence="1 2" key="1">
    <citation type="journal article" date="2021" name="BMC Biol.">
        <title>Horizontally acquired antibacterial genes associated with adaptive radiation of ladybird beetles.</title>
        <authorList>
            <person name="Li H.S."/>
            <person name="Tang X.F."/>
            <person name="Huang Y.H."/>
            <person name="Xu Z.Y."/>
            <person name="Chen M.L."/>
            <person name="Du X.Y."/>
            <person name="Qiu B.Y."/>
            <person name="Chen P.T."/>
            <person name="Zhang W."/>
            <person name="Slipinski A."/>
            <person name="Escalona H.E."/>
            <person name="Waterhouse R.M."/>
            <person name="Zwick A."/>
            <person name="Pang H."/>
        </authorList>
    </citation>
    <scope>NUCLEOTIDE SEQUENCE [LARGE SCALE GENOMIC DNA]</scope>
    <source>
        <strain evidence="1">SYSU2018</strain>
    </source>
</reference>
<proteinExistence type="predicted"/>
<protein>
    <submittedName>
        <fullName evidence="1">Uncharacterized protein</fullName>
    </submittedName>
</protein>
<organism evidence="1 2">
    <name type="scientific">Cryptolaemus montrouzieri</name>
    <dbReference type="NCBI Taxonomy" id="559131"/>
    <lineage>
        <taxon>Eukaryota</taxon>
        <taxon>Metazoa</taxon>
        <taxon>Ecdysozoa</taxon>
        <taxon>Arthropoda</taxon>
        <taxon>Hexapoda</taxon>
        <taxon>Insecta</taxon>
        <taxon>Pterygota</taxon>
        <taxon>Neoptera</taxon>
        <taxon>Endopterygota</taxon>
        <taxon>Coleoptera</taxon>
        <taxon>Polyphaga</taxon>
        <taxon>Cucujiformia</taxon>
        <taxon>Coccinelloidea</taxon>
        <taxon>Coccinellidae</taxon>
        <taxon>Scymninae</taxon>
        <taxon>Scymnini</taxon>
        <taxon>Cryptolaemus</taxon>
    </lineage>
</organism>
<accession>A0ABD2MZR1</accession>
<dbReference type="InterPro" id="IPR036397">
    <property type="entry name" value="RNaseH_sf"/>
</dbReference>
<sequence>MLTAFVSEDQRHWDAELQKVTCALRCALHEATGLSPNFIVYGREIHLNGIKKMPHLVTISGNNDSQQKSLALQKLFVDVKRREEYVGPFEIARILSPWTYALTKPDESDAGH</sequence>
<evidence type="ECO:0000313" key="2">
    <source>
        <dbReference type="Proteomes" id="UP001516400"/>
    </source>
</evidence>
<comment type="caution">
    <text evidence="1">The sequence shown here is derived from an EMBL/GenBank/DDBJ whole genome shotgun (WGS) entry which is preliminary data.</text>
</comment>
<dbReference type="AlphaFoldDB" id="A0ABD2MZR1"/>
<evidence type="ECO:0000313" key="1">
    <source>
        <dbReference type="EMBL" id="KAL3271855.1"/>
    </source>
</evidence>
<dbReference type="Proteomes" id="UP001516400">
    <property type="component" value="Unassembled WGS sequence"/>
</dbReference>
<dbReference type="Gene3D" id="3.30.420.10">
    <property type="entry name" value="Ribonuclease H-like superfamily/Ribonuclease H"/>
    <property type="match status" value="1"/>
</dbReference>
<dbReference type="EMBL" id="JABFTP020000042">
    <property type="protein sequence ID" value="KAL3271855.1"/>
    <property type="molecule type" value="Genomic_DNA"/>
</dbReference>
<gene>
    <name evidence="1" type="ORF">HHI36_022325</name>
</gene>
<name>A0ABD2MZR1_9CUCU</name>